<feature type="chain" id="PRO_5044245717" description="CobW C-terminal domain-containing protein" evidence="7">
    <location>
        <begin position="18"/>
        <end position="785"/>
    </location>
</feature>
<dbReference type="GO" id="GO:0016787">
    <property type="term" value="F:hydrolase activity"/>
    <property type="evidence" value="ECO:0007669"/>
    <property type="project" value="UniProtKB-KW"/>
</dbReference>
<dbReference type="PANTHER" id="PTHR43603:SF1">
    <property type="entry name" value="ZINC-REGULATED GTPASE METALLOPROTEIN ACTIVATOR 1"/>
    <property type="match status" value="1"/>
</dbReference>
<dbReference type="Pfam" id="PF07683">
    <property type="entry name" value="CobW_C"/>
    <property type="match status" value="1"/>
</dbReference>
<evidence type="ECO:0000256" key="3">
    <source>
        <dbReference type="ARBA" id="ARBA00023186"/>
    </source>
</evidence>
<comment type="catalytic activity">
    <reaction evidence="5">
        <text>GTP + H2O = GDP + phosphate + H(+)</text>
        <dbReference type="Rhea" id="RHEA:19669"/>
        <dbReference type="ChEBI" id="CHEBI:15377"/>
        <dbReference type="ChEBI" id="CHEBI:15378"/>
        <dbReference type="ChEBI" id="CHEBI:37565"/>
        <dbReference type="ChEBI" id="CHEBI:43474"/>
        <dbReference type="ChEBI" id="CHEBI:58189"/>
    </reaction>
    <physiologicalReaction direction="left-to-right" evidence="5">
        <dbReference type="Rhea" id="RHEA:19670"/>
    </physiologicalReaction>
</comment>
<evidence type="ECO:0000256" key="4">
    <source>
        <dbReference type="ARBA" id="ARBA00034320"/>
    </source>
</evidence>
<dbReference type="GO" id="GO:0000166">
    <property type="term" value="F:nucleotide binding"/>
    <property type="evidence" value="ECO:0007669"/>
    <property type="project" value="UniProtKB-KW"/>
</dbReference>
<evidence type="ECO:0000256" key="5">
    <source>
        <dbReference type="ARBA" id="ARBA00049117"/>
    </source>
</evidence>
<evidence type="ECO:0000256" key="2">
    <source>
        <dbReference type="ARBA" id="ARBA00022801"/>
    </source>
</evidence>
<organism evidence="9 10">
    <name type="scientific">Prymnesium parvum</name>
    <name type="common">Toxic golden alga</name>
    <dbReference type="NCBI Taxonomy" id="97485"/>
    <lineage>
        <taxon>Eukaryota</taxon>
        <taxon>Haptista</taxon>
        <taxon>Haptophyta</taxon>
        <taxon>Prymnesiophyceae</taxon>
        <taxon>Prymnesiales</taxon>
        <taxon>Prymnesiaceae</taxon>
        <taxon>Prymnesium</taxon>
    </lineage>
</organism>
<keyword evidence="3" id="KW-0143">Chaperone</keyword>
<evidence type="ECO:0000313" key="10">
    <source>
        <dbReference type="Proteomes" id="UP001515480"/>
    </source>
</evidence>
<evidence type="ECO:0000313" key="9">
    <source>
        <dbReference type="EMBL" id="KAL1510322.1"/>
    </source>
</evidence>
<dbReference type="Gene3D" id="3.40.50.300">
    <property type="entry name" value="P-loop containing nucleotide triphosphate hydrolases"/>
    <property type="match status" value="1"/>
</dbReference>
<dbReference type="InterPro" id="IPR027417">
    <property type="entry name" value="P-loop_NTPase"/>
</dbReference>
<sequence>MALAFLHASAALTAANGGTYRHPGRTAESATRSWVETIVIGEHLCPWAQLADDSFRLCVVETAAQMAPAAAREARELLSRPTATYPTTLLVLDEKSPDAAWMERAEEFGRVCAVAQRRVNGAAQGISVLGFHPWRLDAGVTCSADPDDAGHFSVRSPLPTLQLLRDRDLAAARQKWKRGAAAAAYPGLPGALGLLHENKRRLRAIGSARLREQLQRMRGGAVTPRLRGGARRAAHALMVAEAAPPIPLTVLSGFLGAGKTTLLRHLLENKAGLRIGVVVNDVAAVNVDAKLVQRDGRQAAGGGVGEEWAEDMVELSNGCACCSAGDDFFGALAQLVSLSFMRGVQYDHIVFEASGVAEPKLLRAMFQEASAAGWPLMSCVRLESMCTVVDASNFLELFESRERIEERADLGYVPPEEQEGWAGVVKAMGVEAEEASVSVVQLLAEQIEIADVLVLNKADRVDADRIRQLEQTLGAINGFADVLVVEFGKVPLDRLLVPAREAGVALSNEVMDHQSAVDFAMWLRTQPEPAADQAEGAHEHSHAADCGDPACTDPSHGHEHSHAADCGDPACTDPSHGHEHSHAADCGDPACTDPSHGHEHSHDRQQTTAATRFGISTFVYSRRRPFSQHRLGELVRKLRFLVSAKTCQPFSSVSEAAEEEDKPASSRAGREEGACFDDVLRSKGFLWLAGESDVAFYWSQAGSHLDLSEMGRWWASVPAETWPEAHKDSIRADFDGENGDRRQELVFIGAGLSEDAISAALDACLLSDAELAEQATKVEMAKGTS</sequence>
<dbReference type="SUPFAM" id="SSF90002">
    <property type="entry name" value="Hypothetical protein YjiA, C-terminal domain"/>
    <property type="match status" value="1"/>
</dbReference>
<protein>
    <recommendedName>
        <fullName evidence="8">CobW C-terminal domain-containing protein</fullName>
    </recommendedName>
</protein>
<dbReference type="AlphaFoldDB" id="A0AB34J2D2"/>
<feature type="signal peptide" evidence="7">
    <location>
        <begin position="1"/>
        <end position="17"/>
    </location>
</feature>
<dbReference type="PANTHER" id="PTHR43603">
    <property type="entry name" value="COBW DOMAIN-CONTAINING PROTEIN DDB_G0274527"/>
    <property type="match status" value="1"/>
</dbReference>
<dbReference type="InterPro" id="IPR051927">
    <property type="entry name" value="Zn_Chap_cDPG_Synth"/>
</dbReference>
<dbReference type="InterPro" id="IPR036627">
    <property type="entry name" value="CobW-likC_sf"/>
</dbReference>
<proteinExistence type="inferred from homology"/>
<evidence type="ECO:0000256" key="6">
    <source>
        <dbReference type="SAM" id="MobiDB-lite"/>
    </source>
</evidence>
<dbReference type="CDD" id="cd03112">
    <property type="entry name" value="CobW-like"/>
    <property type="match status" value="1"/>
</dbReference>
<dbReference type="SMART" id="SM00833">
    <property type="entry name" value="CobW_C"/>
    <property type="match status" value="1"/>
</dbReference>
<keyword evidence="1" id="KW-0547">Nucleotide-binding</keyword>
<keyword evidence="2" id="KW-0378">Hydrolase</keyword>
<evidence type="ECO:0000256" key="7">
    <source>
        <dbReference type="SAM" id="SignalP"/>
    </source>
</evidence>
<feature type="domain" description="CobW C-terminal" evidence="8">
    <location>
        <begin position="615"/>
        <end position="765"/>
    </location>
</feature>
<dbReference type="InterPro" id="IPR011629">
    <property type="entry name" value="CobW-like_C"/>
</dbReference>
<keyword evidence="10" id="KW-1185">Reference proteome</keyword>
<keyword evidence="7" id="KW-0732">Signal</keyword>
<dbReference type="InterPro" id="IPR009858">
    <property type="entry name" value="DUF1415"/>
</dbReference>
<dbReference type="Pfam" id="PF02492">
    <property type="entry name" value="cobW"/>
    <property type="match status" value="1"/>
</dbReference>
<comment type="similarity">
    <text evidence="4">Belongs to the SIMIBI class G3E GTPase family. ZNG1 subfamily.</text>
</comment>
<dbReference type="Pfam" id="PF07209">
    <property type="entry name" value="DUF1415"/>
    <property type="match status" value="1"/>
</dbReference>
<evidence type="ECO:0000259" key="8">
    <source>
        <dbReference type="SMART" id="SM00833"/>
    </source>
</evidence>
<accession>A0AB34J2D2</accession>
<comment type="caution">
    <text evidence="9">The sequence shown here is derived from an EMBL/GenBank/DDBJ whole genome shotgun (WGS) entry which is preliminary data.</text>
</comment>
<dbReference type="EMBL" id="JBGBPQ010000015">
    <property type="protein sequence ID" value="KAL1510322.1"/>
    <property type="molecule type" value="Genomic_DNA"/>
</dbReference>
<dbReference type="Gene3D" id="3.30.1220.10">
    <property type="entry name" value="CobW-like, C-terminal domain"/>
    <property type="match status" value="1"/>
</dbReference>
<feature type="region of interest" description="Disordered" evidence="6">
    <location>
        <begin position="651"/>
        <end position="670"/>
    </location>
</feature>
<dbReference type="SUPFAM" id="SSF52540">
    <property type="entry name" value="P-loop containing nucleoside triphosphate hydrolases"/>
    <property type="match status" value="1"/>
</dbReference>
<gene>
    <name evidence="9" type="ORF">AB1Y20_006642</name>
</gene>
<name>A0AB34J2D2_PRYPA</name>
<evidence type="ECO:0000256" key="1">
    <source>
        <dbReference type="ARBA" id="ARBA00022741"/>
    </source>
</evidence>
<dbReference type="Proteomes" id="UP001515480">
    <property type="component" value="Unassembled WGS sequence"/>
</dbReference>
<dbReference type="InterPro" id="IPR003495">
    <property type="entry name" value="CobW/HypB/UreG_nucleotide-bd"/>
</dbReference>
<reference evidence="9 10" key="1">
    <citation type="journal article" date="2024" name="Science">
        <title>Giant polyketide synthase enzymes in the biosynthesis of giant marine polyether toxins.</title>
        <authorList>
            <person name="Fallon T.R."/>
            <person name="Shende V.V."/>
            <person name="Wierzbicki I.H."/>
            <person name="Pendleton A.L."/>
            <person name="Watervoot N.F."/>
            <person name="Auber R.P."/>
            <person name="Gonzalez D.J."/>
            <person name="Wisecaver J.H."/>
            <person name="Moore B.S."/>
        </authorList>
    </citation>
    <scope>NUCLEOTIDE SEQUENCE [LARGE SCALE GENOMIC DNA]</scope>
    <source>
        <strain evidence="9 10">12B1</strain>
    </source>
</reference>